<feature type="region of interest" description="Disordered" evidence="1">
    <location>
        <begin position="234"/>
        <end position="272"/>
    </location>
</feature>
<feature type="transmembrane region" description="Helical" evidence="2">
    <location>
        <begin position="70"/>
        <end position="88"/>
    </location>
</feature>
<dbReference type="PANTHER" id="PTHR48011:SF4">
    <property type="entry name" value="MITOGEN-ACTIVATED PROTEIN KINASE KINASE KINASE 19"/>
    <property type="match status" value="1"/>
</dbReference>
<reference evidence="4 5" key="1">
    <citation type="submission" date="2019-03" db="EMBL/GenBank/DDBJ databases">
        <title>Single cell metagenomics reveals metabolic interactions within the superorganism composed of flagellate Streblomastix strix and complex community of Bacteroidetes bacteria on its surface.</title>
        <authorList>
            <person name="Treitli S.C."/>
            <person name="Kolisko M."/>
            <person name="Husnik F."/>
            <person name="Keeling P."/>
            <person name="Hampl V."/>
        </authorList>
    </citation>
    <scope>NUCLEOTIDE SEQUENCE [LARGE SCALE GENOMIC DNA]</scope>
    <source>
        <strain evidence="4">ST1C</strain>
    </source>
</reference>
<dbReference type="InterPro" id="IPR052751">
    <property type="entry name" value="Plant_MAPKKK"/>
</dbReference>
<dbReference type="GO" id="GO:0005524">
    <property type="term" value="F:ATP binding"/>
    <property type="evidence" value="ECO:0007669"/>
    <property type="project" value="InterPro"/>
</dbReference>
<feature type="domain" description="Protein kinase" evidence="3">
    <location>
        <begin position="1"/>
        <end position="272"/>
    </location>
</feature>
<keyword evidence="2" id="KW-1133">Transmembrane helix</keyword>
<accession>A0A5J4UTM0</accession>
<dbReference type="EMBL" id="SNRW01012849">
    <property type="protein sequence ID" value="KAA6373321.1"/>
    <property type="molecule type" value="Genomic_DNA"/>
</dbReference>
<dbReference type="Proteomes" id="UP000324800">
    <property type="component" value="Unassembled WGS sequence"/>
</dbReference>
<evidence type="ECO:0000313" key="4">
    <source>
        <dbReference type="EMBL" id="KAA6373321.1"/>
    </source>
</evidence>
<dbReference type="InterPro" id="IPR011009">
    <property type="entry name" value="Kinase-like_dom_sf"/>
</dbReference>
<dbReference type="PROSITE" id="PS50011">
    <property type="entry name" value="PROTEIN_KINASE_DOM"/>
    <property type="match status" value="1"/>
</dbReference>
<evidence type="ECO:0000256" key="1">
    <source>
        <dbReference type="SAM" id="MobiDB-lite"/>
    </source>
</evidence>
<feature type="compositionally biased region" description="Basic and acidic residues" evidence="1">
    <location>
        <begin position="234"/>
        <end position="249"/>
    </location>
</feature>
<organism evidence="4 5">
    <name type="scientific">Streblomastix strix</name>
    <dbReference type="NCBI Taxonomy" id="222440"/>
    <lineage>
        <taxon>Eukaryota</taxon>
        <taxon>Metamonada</taxon>
        <taxon>Preaxostyla</taxon>
        <taxon>Oxymonadida</taxon>
        <taxon>Streblomastigidae</taxon>
        <taxon>Streblomastix</taxon>
    </lineage>
</organism>
<keyword evidence="2" id="KW-0472">Membrane</keyword>
<dbReference type="GO" id="GO:0004672">
    <property type="term" value="F:protein kinase activity"/>
    <property type="evidence" value="ECO:0007669"/>
    <property type="project" value="InterPro"/>
</dbReference>
<name>A0A5J4UTM0_9EUKA</name>
<keyword evidence="2" id="KW-0812">Transmembrane</keyword>
<dbReference type="InterPro" id="IPR000719">
    <property type="entry name" value="Prot_kinase_dom"/>
</dbReference>
<dbReference type="Pfam" id="PF00069">
    <property type="entry name" value="Pkinase"/>
    <property type="match status" value="1"/>
</dbReference>
<dbReference type="InterPro" id="IPR008271">
    <property type="entry name" value="Ser/Thr_kinase_AS"/>
</dbReference>
<sequence>MIIKFDPQNLGAVNWGRVYCAQDLNGKYLAVKVQNKEQYLDKEFAAAGVLDKIPCDYFTKILGKKELGENLFLFFAFIVLVIIVHDILEFLSHLHNHDLVHCDLKGPNILFTHVQKTDHFIPKVCDFGETTTVKILRSSREVYGSPFIHPPEVRDKKGAYGTGIDIWSLRIILYGLATGKYHCGSNTVGSCTGIRPMGWPFFKYVKEFNKTGTVRAGTVRELRDTKVRYKDTCRDRSRATGDGRRDREVSLGGAAANVARHRATTNSEAGDQ</sequence>
<evidence type="ECO:0000256" key="2">
    <source>
        <dbReference type="SAM" id="Phobius"/>
    </source>
</evidence>
<dbReference type="SUPFAM" id="SSF56112">
    <property type="entry name" value="Protein kinase-like (PK-like)"/>
    <property type="match status" value="1"/>
</dbReference>
<comment type="caution">
    <text evidence="4">The sequence shown here is derived from an EMBL/GenBank/DDBJ whole genome shotgun (WGS) entry which is preliminary data.</text>
</comment>
<gene>
    <name evidence="4" type="ORF">EZS28_031152</name>
</gene>
<dbReference type="SMART" id="SM00220">
    <property type="entry name" value="S_TKc"/>
    <property type="match status" value="1"/>
</dbReference>
<dbReference type="GO" id="GO:0007165">
    <property type="term" value="P:signal transduction"/>
    <property type="evidence" value="ECO:0007669"/>
    <property type="project" value="TreeGrafter"/>
</dbReference>
<dbReference type="Gene3D" id="1.10.510.10">
    <property type="entry name" value="Transferase(Phosphotransferase) domain 1"/>
    <property type="match status" value="1"/>
</dbReference>
<evidence type="ECO:0000313" key="5">
    <source>
        <dbReference type="Proteomes" id="UP000324800"/>
    </source>
</evidence>
<dbReference type="PANTHER" id="PTHR48011">
    <property type="entry name" value="CCR4-NOT TRANSCRIPTIONAL COMPLEX SUBUNIT CAF120-RELATED"/>
    <property type="match status" value="1"/>
</dbReference>
<dbReference type="PROSITE" id="PS00108">
    <property type="entry name" value="PROTEIN_KINASE_ST"/>
    <property type="match status" value="1"/>
</dbReference>
<proteinExistence type="predicted"/>
<evidence type="ECO:0000259" key="3">
    <source>
        <dbReference type="PROSITE" id="PS50011"/>
    </source>
</evidence>
<dbReference type="AlphaFoldDB" id="A0A5J4UTM0"/>
<protein>
    <recommendedName>
        <fullName evidence="3">Protein kinase domain-containing protein</fullName>
    </recommendedName>
</protein>